<proteinExistence type="predicted"/>
<dbReference type="AlphaFoldDB" id="A0AAD7A9T7"/>
<dbReference type="Proteomes" id="UP001218218">
    <property type="component" value="Unassembled WGS sequence"/>
</dbReference>
<protein>
    <submittedName>
        <fullName evidence="1">Uncharacterized protein</fullName>
    </submittedName>
</protein>
<organism evidence="1 2">
    <name type="scientific">Mycena albidolilacea</name>
    <dbReference type="NCBI Taxonomy" id="1033008"/>
    <lineage>
        <taxon>Eukaryota</taxon>
        <taxon>Fungi</taxon>
        <taxon>Dikarya</taxon>
        <taxon>Basidiomycota</taxon>
        <taxon>Agaricomycotina</taxon>
        <taxon>Agaricomycetes</taxon>
        <taxon>Agaricomycetidae</taxon>
        <taxon>Agaricales</taxon>
        <taxon>Marasmiineae</taxon>
        <taxon>Mycenaceae</taxon>
        <taxon>Mycena</taxon>
    </lineage>
</organism>
<evidence type="ECO:0000313" key="2">
    <source>
        <dbReference type="Proteomes" id="UP001218218"/>
    </source>
</evidence>
<sequence>MAYSSNATRHSASQQYAAFNSPTRRRLPFEPFTPARWNAATGRSEVHRPVSFDYPGQARQGVSMRDLRLKGTATPIQGANDFVLSHTGLQRVVFRIIWPGYGHVEWCRAIPVTSPNGAPITRVALAVQIASNFARFVEKSQYETPSTRDWMVSPTCVRFEHLLLVSLQNTFEDVWQADVALDLC</sequence>
<dbReference type="EMBL" id="JARIHO010000011">
    <property type="protein sequence ID" value="KAJ7353012.1"/>
    <property type="molecule type" value="Genomic_DNA"/>
</dbReference>
<name>A0AAD7A9T7_9AGAR</name>
<accession>A0AAD7A9T7</accession>
<comment type="caution">
    <text evidence="1">The sequence shown here is derived from an EMBL/GenBank/DDBJ whole genome shotgun (WGS) entry which is preliminary data.</text>
</comment>
<reference evidence="1" key="1">
    <citation type="submission" date="2023-03" db="EMBL/GenBank/DDBJ databases">
        <title>Massive genome expansion in bonnet fungi (Mycena s.s.) driven by repeated elements and novel gene families across ecological guilds.</title>
        <authorList>
            <consortium name="Lawrence Berkeley National Laboratory"/>
            <person name="Harder C.B."/>
            <person name="Miyauchi S."/>
            <person name="Viragh M."/>
            <person name="Kuo A."/>
            <person name="Thoen E."/>
            <person name="Andreopoulos B."/>
            <person name="Lu D."/>
            <person name="Skrede I."/>
            <person name="Drula E."/>
            <person name="Henrissat B."/>
            <person name="Morin E."/>
            <person name="Kohler A."/>
            <person name="Barry K."/>
            <person name="LaButti K."/>
            <person name="Morin E."/>
            <person name="Salamov A."/>
            <person name="Lipzen A."/>
            <person name="Mereny Z."/>
            <person name="Hegedus B."/>
            <person name="Baldrian P."/>
            <person name="Stursova M."/>
            <person name="Weitz H."/>
            <person name="Taylor A."/>
            <person name="Grigoriev I.V."/>
            <person name="Nagy L.G."/>
            <person name="Martin F."/>
            <person name="Kauserud H."/>
        </authorList>
    </citation>
    <scope>NUCLEOTIDE SEQUENCE</scope>
    <source>
        <strain evidence="1">CBHHK002</strain>
    </source>
</reference>
<gene>
    <name evidence="1" type="ORF">DFH08DRAFT_956108</name>
</gene>
<evidence type="ECO:0000313" key="1">
    <source>
        <dbReference type="EMBL" id="KAJ7353012.1"/>
    </source>
</evidence>
<keyword evidence="2" id="KW-1185">Reference proteome</keyword>